<dbReference type="PROSITE" id="PS50088">
    <property type="entry name" value="ANK_REPEAT"/>
    <property type="match status" value="1"/>
</dbReference>
<keyword evidence="1" id="KW-0040">ANK repeat</keyword>
<accession>A0AA49J8M8</accession>
<dbReference type="RefSeq" id="WP_308351116.1">
    <property type="nucleotide sequence ID" value="NZ_CP129971.1"/>
</dbReference>
<sequence length="154" mass="17551">MNPQDNEFTFPNRQLLGMLTHSKASDLEAVKELIAEGGDINAKSLIDGETIFYKALDINIEEISDEVIIYLIENYQPNLNENQGDDMTPLEMAVMDNRVNLVRFMLSKGADLFMVGEEGLNIIEIAKGERTYHDIHKTGIDYNEMVELFESFEK</sequence>
<keyword evidence="3" id="KW-1185">Reference proteome</keyword>
<gene>
    <name evidence="2" type="ORF">QYS49_30125</name>
</gene>
<evidence type="ECO:0000313" key="2">
    <source>
        <dbReference type="EMBL" id="WKK75678.2"/>
    </source>
</evidence>
<evidence type="ECO:0000256" key="1">
    <source>
        <dbReference type="PROSITE-ProRule" id="PRU00023"/>
    </source>
</evidence>
<dbReference type="Pfam" id="PF12796">
    <property type="entry name" value="Ank_2"/>
    <property type="match status" value="1"/>
</dbReference>
<dbReference type="Gene3D" id="1.25.40.20">
    <property type="entry name" value="Ankyrin repeat-containing domain"/>
    <property type="match status" value="1"/>
</dbReference>
<name>A0AA49J8M8_9BACT</name>
<proteinExistence type="predicted"/>
<dbReference type="InterPro" id="IPR002110">
    <property type="entry name" value="Ankyrin_rpt"/>
</dbReference>
<dbReference type="AlphaFoldDB" id="A0AA49J8M8"/>
<reference evidence="2 3" key="1">
    <citation type="submission" date="2023-08" db="EMBL/GenBank/DDBJ databases">
        <title>Comparative genomics and taxonomic characterization of three novel marine species of genus Marivirga.</title>
        <authorList>
            <person name="Muhammad N."/>
            <person name="Kim S.-G."/>
        </authorList>
    </citation>
    <scope>NUCLEOTIDE SEQUENCE [LARGE SCALE GENOMIC DNA]</scope>
    <source>
        <strain evidence="2 3">BDSF4-3</strain>
    </source>
</reference>
<protein>
    <submittedName>
        <fullName evidence="2">Ankyrin repeat domain-containing protein</fullName>
    </submittedName>
</protein>
<evidence type="ECO:0000313" key="3">
    <source>
        <dbReference type="Proteomes" id="UP001230496"/>
    </source>
</evidence>
<dbReference type="Proteomes" id="UP001230496">
    <property type="component" value="Chromosome"/>
</dbReference>
<dbReference type="SMART" id="SM00248">
    <property type="entry name" value="ANK"/>
    <property type="match status" value="3"/>
</dbReference>
<dbReference type="SUPFAM" id="SSF48403">
    <property type="entry name" value="Ankyrin repeat"/>
    <property type="match status" value="1"/>
</dbReference>
<organism evidence="2 3">
    <name type="scientific">Marivirga salinarum</name>
    <dbReference type="NCBI Taxonomy" id="3059078"/>
    <lineage>
        <taxon>Bacteria</taxon>
        <taxon>Pseudomonadati</taxon>
        <taxon>Bacteroidota</taxon>
        <taxon>Cytophagia</taxon>
        <taxon>Cytophagales</taxon>
        <taxon>Marivirgaceae</taxon>
        <taxon>Marivirga</taxon>
    </lineage>
</organism>
<dbReference type="KEGG" id="msaa:QYS49_30125"/>
<feature type="repeat" description="ANK" evidence="1">
    <location>
        <begin position="85"/>
        <end position="117"/>
    </location>
</feature>
<dbReference type="EMBL" id="CP129971">
    <property type="protein sequence ID" value="WKK75678.2"/>
    <property type="molecule type" value="Genomic_DNA"/>
</dbReference>
<dbReference type="InterPro" id="IPR036770">
    <property type="entry name" value="Ankyrin_rpt-contain_sf"/>
</dbReference>
<dbReference type="PROSITE" id="PS50297">
    <property type="entry name" value="ANK_REP_REGION"/>
    <property type="match status" value="1"/>
</dbReference>